<dbReference type="EMBL" id="NQMN01000002">
    <property type="protein sequence ID" value="PAF54858.1"/>
    <property type="molecule type" value="Genomic_DNA"/>
</dbReference>
<dbReference type="SUPFAM" id="SSF52402">
    <property type="entry name" value="Adenine nucleotide alpha hydrolases-like"/>
    <property type="match status" value="1"/>
</dbReference>
<dbReference type="InterPro" id="IPR014729">
    <property type="entry name" value="Rossmann-like_a/b/a_fold"/>
</dbReference>
<evidence type="ECO:0000256" key="2">
    <source>
        <dbReference type="ARBA" id="ARBA00022694"/>
    </source>
</evidence>
<reference evidence="8" key="1">
    <citation type="submission" date="2017-08" db="EMBL/GenBank/DDBJ databases">
        <authorList>
            <person name="Alvarez-Ponce D."/>
            <person name="Weitzman C.L."/>
            <person name="Tillett R.L."/>
            <person name="Sandmeier F.C."/>
            <person name="Tracy C.R."/>
        </authorList>
    </citation>
    <scope>NUCLEOTIDE SEQUENCE [LARGE SCALE GENOMIC DNA]</scope>
    <source>
        <strain evidence="8">PS6</strain>
    </source>
</reference>
<keyword evidence="9" id="KW-1185">Reference proteome</keyword>
<organism evidence="8 9">
    <name type="scientific">Mycoplasmopsis agassizii</name>
    <dbReference type="NCBI Taxonomy" id="33922"/>
    <lineage>
        <taxon>Bacteria</taxon>
        <taxon>Bacillati</taxon>
        <taxon>Mycoplasmatota</taxon>
        <taxon>Mycoplasmoidales</taxon>
        <taxon>Metamycoplasmataceae</taxon>
        <taxon>Mycoplasmopsis</taxon>
    </lineage>
</organism>
<dbReference type="HAMAP" id="MF_01161">
    <property type="entry name" value="tRNA_Ile_lys_synt"/>
    <property type="match status" value="1"/>
</dbReference>
<dbReference type="Gene3D" id="3.40.50.620">
    <property type="entry name" value="HUPs"/>
    <property type="match status" value="1"/>
</dbReference>
<dbReference type="CDD" id="cd01992">
    <property type="entry name" value="TilS_N"/>
    <property type="match status" value="1"/>
</dbReference>
<protein>
    <recommendedName>
        <fullName evidence="6">tRNA(Ile)-lysidine synthase</fullName>
        <ecNumber evidence="6">6.3.4.19</ecNumber>
    </recommendedName>
    <alternativeName>
        <fullName evidence="6">tRNA(Ile)-2-lysyl-cytidine synthase</fullName>
    </alternativeName>
    <alternativeName>
        <fullName evidence="6">tRNA(Ile)-lysidine synthetase</fullName>
    </alternativeName>
</protein>
<comment type="catalytic activity">
    <reaction evidence="5 6">
        <text>cytidine(34) in tRNA(Ile2) + L-lysine + ATP = lysidine(34) in tRNA(Ile2) + AMP + diphosphate + H(+)</text>
        <dbReference type="Rhea" id="RHEA:43744"/>
        <dbReference type="Rhea" id="RHEA-COMP:10625"/>
        <dbReference type="Rhea" id="RHEA-COMP:10670"/>
        <dbReference type="ChEBI" id="CHEBI:15378"/>
        <dbReference type="ChEBI" id="CHEBI:30616"/>
        <dbReference type="ChEBI" id="CHEBI:32551"/>
        <dbReference type="ChEBI" id="CHEBI:33019"/>
        <dbReference type="ChEBI" id="CHEBI:82748"/>
        <dbReference type="ChEBI" id="CHEBI:83665"/>
        <dbReference type="ChEBI" id="CHEBI:456215"/>
        <dbReference type="EC" id="6.3.4.19"/>
    </reaction>
</comment>
<feature type="binding site" evidence="6">
    <location>
        <begin position="7"/>
        <end position="12"/>
    </location>
    <ligand>
        <name>ATP</name>
        <dbReference type="ChEBI" id="CHEBI:30616"/>
    </ligand>
</feature>
<evidence type="ECO:0000256" key="4">
    <source>
        <dbReference type="ARBA" id="ARBA00022840"/>
    </source>
</evidence>
<keyword evidence="3 6" id="KW-0547">Nucleotide-binding</keyword>
<dbReference type="PANTHER" id="PTHR43033">
    <property type="entry name" value="TRNA(ILE)-LYSIDINE SYNTHASE-RELATED"/>
    <property type="match status" value="1"/>
</dbReference>
<dbReference type="InterPro" id="IPR012094">
    <property type="entry name" value="tRNA_Ile_lys_synt"/>
</dbReference>
<gene>
    <name evidence="6 8" type="primary">tilS</name>
    <name evidence="8" type="ORF">CJF60_03935</name>
</gene>
<evidence type="ECO:0000259" key="7">
    <source>
        <dbReference type="Pfam" id="PF01171"/>
    </source>
</evidence>
<evidence type="ECO:0000256" key="1">
    <source>
        <dbReference type="ARBA" id="ARBA00022598"/>
    </source>
</evidence>
<evidence type="ECO:0000256" key="6">
    <source>
        <dbReference type="HAMAP-Rule" id="MF_01161"/>
    </source>
</evidence>
<evidence type="ECO:0000256" key="3">
    <source>
        <dbReference type="ARBA" id="ARBA00022741"/>
    </source>
</evidence>
<sequence length="293" mass="35712">MFLIAVSGGPDSMYLLNHLFKKYGNQKIAVAHVNYSKRETAIRDQKIVENYCHIKNIRLFIKTINPKIYELDDFKNINFQNWAREIRYKIFSDLYKKYSFQKLYVAHHLDDNLATYLWQKNKKRNPSFFGIRKKRFFKNMIIERPLLKISKSSIIKKLIKEKIIFGHDESNDLDIYTRNKNNKIISENYFFKIKLITELFFKNFFKKFENQKIDQIYKNWSEENYSIKFFKKTKKQKQILFKFIYEYLENVQLSSQKLESMVDYVVAFNNESKRYKIDKNHFLYKKNKTLKIG</sequence>
<dbReference type="EC" id="6.3.4.19" evidence="6"/>
<name>A0ABX4H4N6_9BACT</name>
<proteinExistence type="inferred from homology"/>
<comment type="subcellular location">
    <subcellularLocation>
        <location evidence="6">Cytoplasm</location>
    </subcellularLocation>
</comment>
<dbReference type="PANTHER" id="PTHR43033:SF1">
    <property type="entry name" value="TRNA(ILE)-LYSIDINE SYNTHASE-RELATED"/>
    <property type="match status" value="1"/>
</dbReference>
<evidence type="ECO:0000256" key="5">
    <source>
        <dbReference type="ARBA" id="ARBA00048539"/>
    </source>
</evidence>
<evidence type="ECO:0000313" key="8">
    <source>
        <dbReference type="EMBL" id="PAF54858.1"/>
    </source>
</evidence>
<comment type="function">
    <text evidence="6">Ligates lysine onto the cytidine present at position 34 of the AUA codon-specific tRNA(Ile) that contains the anticodon CAU, in an ATP-dependent manner. Cytidine is converted to lysidine, thus changing the amino acid specificity of the tRNA from methionine to isoleucine.</text>
</comment>
<keyword evidence="2 6" id="KW-0819">tRNA processing</keyword>
<dbReference type="InterPro" id="IPR011063">
    <property type="entry name" value="TilS/TtcA_N"/>
</dbReference>
<evidence type="ECO:0000313" key="9">
    <source>
        <dbReference type="Proteomes" id="UP000217033"/>
    </source>
</evidence>
<keyword evidence="1 6" id="KW-0436">Ligase</keyword>
<feature type="domain" description="tRNA(Ile)-lysidine/2-thiocytidine synthase N-terminal" evidence="7">
    <location>
        <begin position="2"/>
        <end position="180"/>
    </location>
</feature>
<dbReference type="Pfam" id="PF01171">
    <property type="entry name" value="ATP_bind_3"/>
    <property type="match status" value="1"/>
</dbReference>
<dbReference type="Proteomes" id="UP000217033">
    <property type="component" value="Unassembled WGS sequence"/>
</dbReference>
<comment type="similarity">
    <text evidence="6">Belongs to the tRNA(Ile)-lysidine synthase family.</text>
</comment>
<comment type="caution">
    <text evidence="8">The sequence shown here is derived from an EMBL/GenBank/DDBJ whole genome shotgun (WGS) entry which is preliminary data.</text>
</comment>
<keyword evidence="6" id="KW-0963">Cytoplasm</keyword>
<keyword evidence="4 6" id="KW-0067">ATP-binding</keyword>
<dbReference type="NCBIfam" id="TIGR02432">
    <property type="entry name" value="lysidine_TilS_N"/>
    <property type="match status" value="1"/>
</dbReference>
<dbReference type="RefSeq" id="WP_084232479.1">
    <property type="nucleotide sequence ID" value="NZ_FWXE01000008.1"/>
</dbReference>
<accession>A0ABX4H4N6</accession>
<dbReference type="InterPro" id="IPR012795">
    <property type="entry name" value="tRNA_Ile_lys_synt_N"/>
</dbReference>
<comment type="domain">
    <text evidence="6">The N-terminal region contains the highly conserved SGGXDS motif, predicted to be a P-loop motif involved in ATP binding.</text>
</comment>